<sequence length="221" mass="23546">MTPHATAMRRFAAAPALFGLLLLGACGTRHIEVDNRALDGQPKPAAWNGTITVSSDPAGARCIVTRDGTEVARIAATPGNVQLARGNSPAQVTCSAPGRMDTTVTLRPLRDFGLHHHQPTGPFGAINHREDIATGRVRRFENVTVALPPASFASAAERDAWFAQRAQAIRAGWAEPIARATRSQEAMIDSAATLRGYEAEDLAALDRQRAAAVVAPSARRR</sequence>
<dbReference type="AlphaFoldDB" id="A0A840XJ91"/>
<dbReference type="RefSeq" id="WP_184481228.1">
    <property type="nucleotide sequence ID" value="NZ_JAAEDJ010000304.1"/>
</dbReference>
<accession>A0A840XJ91</accession>
<comment type="caution">
    <text evidence="1">The sequence shown here is derived from an EMBL/GenBank/DDBJ whole genome shotgun (WGS) entry which is preliminary data.</text>
</comment>
<reference evidence="1 2" key="1">
    <citation type="submission" date="2020-08" db="EMBL/GenBank/DDBJ databases">
        <title>Genomic Encyclopedia of Type Strains, Phase IV (KMG-IV): sequencing the most valuable type-strain genomes for metagenomic binning, comparative biology and taxonomic classification.</title>
        <authorList>
            <person name="Goeker M."/>
        </authorList>
    </citation>
    <scope>NUCLEOTIDE SEQUENCE [LARGE SCALE GENOMIC DNA]</scope>
    <source>
        <strain evidence="1 2">DSM 25895</strain>
    </source>
</reference>
<organism evidence="1 2">
    <name type="scientific">Neoroseomonas alkaliterrae</name>
    <dbReference type="NCBI Taxonomy" id="1452450"/>
    <lineage>
        <taxon>Bacteria</taxon>
        <taxon>Pseudomonadati</taxon>
        <taxon>Pseudomonadota</taxon>
        <taxon>Alphaproteobacteria</taxon>
        <taxon>Acetobacterales</taxon>
        <taxon>Acetobacteraceae</taxon>
        <taxon>Neoroseomonas</taxon>
    </lineage>
</organism>
<gene>
    <name evidence="1" type="ORF">FHS88_000658</name>
</gene>
<dbReference type="EMBL" id="JACIJE010000001">
    <property type="protein sequence ID" value="MBB5688548.1"/>
    <property type="molecule type" value="Genomic_DNA"/>
</dbReference>
<evidence type="ECO:0000313" key="2">
    <source>
        <dbReference type="Proteomes" id="UP000562254"/>
    </source>
</evidence>
<evidence type="ECO:0000313" key="1">
    <source>
        <dbReference type="EMBL" id="MBB5688548.1"/>
    </source>
</evidence>
<keyword evidence="2" id="KW-1185">Reference proteome</keyword>
<dbReference type="Proteomes" id="UP000562254">
    <property type="component" value="Unassembled WGS sequence"/>
</dbReference>
<proteinExistence type="predicted"/>
<name>A0A840XJ91_9PROT</name>
<protein>
    <submittedName>
        <fullName evidence="1">Uncharacterized protein</fullName>
    </submittedName>
</protein>